<dbReference type="SUPFAM" id="SSF51430">
    <property type="entry name" value="NAD(P)-linked oxidoreductase"/>
    <property type="match status" value="1"/>
</dbReference>
<dbReference type="PROSITE" id="PS00063">
    <property type="entry name" value="ALDOKETO_REDUCTASE_3"/>
    <property type="match status" value="1"/>
</dbReference>
<dbReference type="Gene3D" id="3.20.20.100">
    <property type="entry name" value="NADP-dependent oxidoreductase domain"/>
    <property type="match status" value="1"/>
</dbReference>
<dbReference type="Pfam" id="PF00248">
    <property type="entry name" value="Aldo_ket_red"/>
    <property type="match status" value="1"/>
</dbReference>
<dbReference type="InterPro" id="IPR018170">
    <property type="entry name" value="Aldo/ket_reductase_CS"/>
</dbReference>
<dbReference type="InterPro" id="IPR044496">
    <property type="entry name" value="AKR3G"/>
</dbReference>
<dbReference type="PANTHER" id="PTHR11732">
    <property type="entry name" value="ALDO/KETO REDUCTASE"/>
    <property type="match status" value="1"/>
</dbReference>
<dbReference type="InterPro" id="IPR036812">
    <property type="entry name" value="NAD(P)_OxRdtase_dom_sf"/>
</dbReference>
<gene>
    <name evidence="2" type="ORF">E1163_20880</name>
</gene>
<dbReference type="PIRSF" id="PIRSF000097">
    <property type="entry name" value="AKR"/>
    <property type="match status" value="1"/>
</dbReference>
<accession>A0ABW9RVZ1</accession>
<keyword evidence="3" id="KW-1185">Reference proteome</keyword>
<dbReference type="RefSeq" id="WP_155174425.1">
    <property type="nucleotide sequence ID" value="NZ_BAAAFL010000012.1"/>
</dbReference>
<reference evidence="2 3" key="1">
    <citation type="submission" date="2019-02" db="EMBL/GenBank/DDBJ databases">
        <authorList>
            <person name="Goldberg S.R."/>
            <person name="Haltli B.A."/>
            <person name="Correa H."/>
            <person name="Russell K.G."/>
        </authorList>
    </citation>
    <scope>NUCLEOTIDE SEQUENCE [LARGE SCALE GENOMIC DNA]</scope>
    <source>
        <strain evidence="2 3">JCM 16186</strain>
    </source>
</reference>
<dbReference type="InterPro" id="IPR020471">
    <property type="entry name" value="AKR"/>
</dbReference>
<feature type="domain" description="NADP-dependent oxidoreductase" evidence="1">
    <location>
        <begin position="16"/>
        <end position="291"/>
    </location>
</feature>
<dbReference type="CDD" id="cd19123">
    <property type="entry name" value="AKR_AKR3G1"/>
    <property type="match status" value="1"/>
</dbReference>
<dbReference type="PRINTS" id="PR00069">
    <property type="entry name" value="ALDKETRDTASE"/>
</dbReference>
<evidence type="ECO:0000313" key="2">
    <source>
        <dbReference type="EMBL" id="MTI27424.1"/>
    </source>
</evidence>
<evidence type="ECO:0000313" key="3">
    <source>
        <dbReference type="Proteomes" id="UP000798808"/>
    </source>
</evidence>
<name>A0ABW9RVZ1_9BACT</name>
<proteinExistence type="predicted"/>
<organism evidence="2 3">
    <name type="scientific">Fulvivirga kasyanovii</name>
    <dbReference type="NCBI Taxonomy" id="396812"/>
    <lineage>
        <taxon>Bacteria</taxon>
        <taxon>Pseudomonadati</taxon>
        <taxon>Bacteroidota</taxon>
        <taxon>Cytophagia</taxon>
        <taxon>Cytophagales</taxon>
        <taxon>Fulvivirgaceae</taxon>
        <taxon>Fulvivirga</taxon>
    </lineage>
</organism>
<dbReference type="Proteomes" id="UP000798808">
    <property type="component" value="Unassembled WGS sequence"/>
</dbReference>
<comment type="caution">
    <text evidence="2">The sequence shown here is derived from an EMBL/GenBank/DDBJ whole genome shotgun (WGS) entry which is preliminary data.</text>
</comment>
<sequence>MKTLQFRNGDKMPAFGLGTWKSKPGEVYTAVKEAIKTGYRHIDCAPIYGNEKEVGKALTECFEEGIVKREDLWITSKLWNDSHAAEDVEPALKKTLSDLQIDYLDLFLIHWPVAIKKGVSMAQKASDFFSLKEIPLSVTWRAMEDVQEKGLTTHIGVSNFNIDKLKSLTVEGRVKPEMNQIEMHPYLQQEDMVDFCKREGILLTAYSPLGSKDRPSNLKSDDEPLLLEDPVITKIAEAKGVSPAQVLIAWSLNRDISVIPKSVNPERIRQNYKAADIKLSEQEMQEIAKLDRGLRFVTGNFWVVEEGPYTLESLWG</sequence>
<protein>
    <submittedName>
        <fullName evidence="2">Aldo/keto reductase</fullName>
    </submittedName>
</protein>
<dbReference type="InterPro" id="IPR023210">
    <property type="entry name" value="NADP_OxRdtase_dom"/>
</dbReference>
<evidence type="ECO:0000259" key="1">
    <source>
        <dbReference type="Pfam" id="PF00248"/>
    </source>
</evidence>
<dbReference type="EMBL" id="SMLW01000627">
    <property type="protein sequence ID" value="MTI27424.1"/>
    <property type="molecule type" value="Genomic_DNA"/>
</dbReference>
<dbReference type="PROSITE" id="PS00798">
    <property type="entry name" value="ALDOKETO_REDUCTASE_1"/>
    <property type="match status" value="1"/>
</dbReference>